<organism evidence="1 2">
    <name type="scientific">Nephila pilipes</name>
    <name type="common">Giant wood spider</name>
    <name type="synonym">Nephila maculata</name>
    <dbReference type="NCBI Taxonomy" id="299642"/>
    <lineage>
        <taxon>Eukaryota</taxon>
        <taxon>Metazoa</taxon>
        <taxon>Ecdysozoa</taxon>
        <taxon>Arthropoda</taxon>
        <taxon>Chelicerata</taxon>
        <taxon>Arachnida</taxon>
        <taxon>Araneae</taxon>
        <taxon>Araneomorphae</taxon>
        <taxon>Entelegynae</taxon>
        <taxon>Araneoidea</taxon>
        <taxon>Nephilidae</taxon>
        <taxon>Nephila</taxon>
    </lineage>
</organism>
<dbReference type="AlphaFoldDB" id="A0A8X6IU80"/>
<sequence>MMTLLLRRVAIPTLDEVESFSVSNWVFHFCMMYERRAGKKNIVQTPLPIHWTFYKESQLRRDRVFYRRQDTIRSSPTGLLPQIQW</sequence>
<evidence type="ECO:0000313" key="1">
    <source>
        <dbReference type="EMBL" id="GFS59719.1"/>
    </source>
</evidence>
<name>A0A8X6IU80_NEPPI</name>
<dbReference type="Proteomes" id="UP000887013">
    <property type="component" value="Unassembled WGS sequence"/>
</dbReference>
<dbReference type="EMBL" id="BMAW01093301">
    <property type="protein sequence ID" value="GFS59719.1"/>
    <property type="molecule type" value="Genomic_DNA"/>
</dbReference>
<gene>
    <name evidence="1" type="ORF">NPIL_249991</name>
</gene>
<proteinExistence type="predicted"/>
<accession>A0A8X6IU80</accession>
<comment type="caution">
    <text evidence="1">The sequence shown here is derived from an EMBL/GenBank/DDBJ whole genome shotgun (WGS) entry which is preliminary data.</text>
</comment>
<reference evidence="1" key="1">
    <citation type="submission" date="2020-08" db="EMBL/GenBank/DDBJ databases">
        <title>Multicomponent nature underlies the extraordinary mechanical properties of spider dragline silk.</title>
        <authorList>
            <person name="Kono N."/>
            <person name="Nakamura H."/>
            <person name="Mori M."/>
            <person name="Yoshida Y."/>
            <person name="Ohtoshi R."/>
            <person name="Malay A.D."/>
            <person name="Moran D.A.P."/>
            <person name="Tomita M."/>
            <person name="Numata K."/>
            <person name="Arakawa K."/>
        </authorList>
    </citation>
    <scope>NUCLEOTIDE SEQUENCE</scope>
</reference>
<keyword evidence="2" id="KW-1185">Reference proteome</keyword>
<evidence type="ECO:0000313" key="2">
    <source>
        <dbReference type="Proteomes" id="UP000887013"/>
    </source>
</evidence>
<protein>
    <submittedName>
        <fullName evidence="1">Uncharacterized protein</fullName>
    </submittedName>
</protein>